<keyword evidence="6 14" id="KW-0863">Zinc-finger</keyword>
<keyword evidence="4" id="KW-0479">Metal-binding</keyword>
<dbReference type="Gene3D" id="1.10.472.170">
    <property type="match status" value="1"/>
</dbReference>
<comment type="subcellular location">
    <subcellularLocation>
        <location evidence="1">Nucleus</location>
    </subcellularLocation>
</comment>
<dbReference type="PROSITE" id="PS00782">
    <property type="entry name" value="TFIIB"/>
    <property type="match status" value="2"/>
</dbReference>
<evidence type="ECO:0000256" key="2">
    <source>
        <dbReference type="ARBA" id="ARBA00010857"/>
    </source>
</evidence>
<dbReference type="Pfam" id="PF00382">
    <property type="entry name" value="TFIIB"/>
    <property type="match status" value="2"/>
</dbReference>
<dbReference type="GO" id="GO:0097550">
    <property type="term" value="C:transcription preinitiation complex"/>
    <property type="evidence" value="ECO:0007669"/>
    <property type="project" value="TreeGrafter"/>
</dbReference>
<keyword evidence="5" id="KW-0677">Repeat</keyword>
<dbReference type="SUPFAM" id="SSF57783">
    <property type="entry name" value="Zinc beta-ribbon"/>
    <property type="match status" value="1"/>
</dbReference>
<dbReference type="InterPro" id="IPR013150">
    <property type="entry name" value="TFIIB_cyclin"/>
</dbReference>
<dbReference type="GO" id="GO:0051123">
    <property type="term" value="P:RNA polymerase II preinitiation complex assembly"/>
    <property type="evidence" value="ECO:0007669"/>
    <property type="project" value="UniProtKB-ARBA"/>
</dbReference>
<keyword evidence="7" id="KW-0862">Zinc</keyword>
<dbReference type="SUPFAM" id="SSF47954">
    <property type="entry name" value="Cyclin-like"/>
    <property type="match status" value="2"/>
</dbReference>
<dbReference type="FunFam" id="1.10.472.170:FF:000001">
    <property type="entry name" value="Transcription initiation factor IIB"/>
    <property type="match status" value="1"/>
</dbReference>
<accession>A0A2Z6RD07</accession>
<dbReference type="InterPro" id="IPR036915">
    <property type="entry name" value="Cyclin-like_sf"/>
</dbReference>
<dbReference type="InterPro" id="IPR013763">
    <property type="entry name" value="Cyclin-like_dom"/>
</dbReference>
<proteinExistence type="inferred from homology"/>
<dbReference type="GO" id="GO:0008270">
    <property type="term" value="F:zinc ion binding"/>
    <property type="evidence" value="ECO:0007669"/>
    <property type="project" value="UniProtKB-KW"/>
</dbReference>
<evidence type="ECO:0000256" key="12">
    <source>
        <dbReference type="ARBA" id="ARBA00056616"/>
    </source>
</evidence>
<evidence type="ECO:0000313" key="17">
    <source>
        <dbReference type="Proteomes" id="UP000247702"/>
    </source>
</evidence>
<dbReference type="Proteomes" id="UP000247702">
    <property type="component" value="Unassembled WGS sequence"/>
</dbReference>
<dbReference type="InterPro" id="IPR013137">
    <property type="entry name" value="Znf_TFIIB"/>
</dbReference>
<evidence type="ECO:0000313" key="16">
    <source>
        <dbReference type="EMBL" id="GBC00418.1"/>
    </source>
</evidence>
<dbReference type="PANTHER" id="PTHR11618:SF13">
    <property type="entry name" value="TRANSCRIPTION INITIATION FACTOR IIB"/>
    <property type="match status" value="1"/>
</dbReference>
<dbReference type="GO" id="GO:0016251">
    <property type="term" value="F:RNA polymerase II general transcription initiation factor activity"/>
    <property type="evidence" value="ECO:0007669"/>
    <property type="project" value="TreeGrafter"/>
</dbReference>
<dbReference type="Pfam" id="PF08271">
    <property type="entry name" value="Zn_Ribbon_TF"/>
    <property type="match status" value="1"/>
</dbReference>
<comment type="subunit">
    <text evidence="13">Associates with TFIID-IIA (DA complex) to form TFIID-IIA-IIB (DAB-complex) which is then recognized by polymerase II.</text>
</comment>
<evidence type="ECO:0000256" key="6">
    <source>
        <dbReference type="ARBA" id="ARBA00022771"/>
    </source>
</evidence>
<evidence type="ECO:0000256" key="13">
    <source>
        <dbReference type="ARBA" id="ARBA00066213"/>
    </source>
</evidence>
<dbReference type="STRING" id="94130.A0A2Z6RD07"/>
<name>A0A2Z6RD07_9GLOM</name>
<evidence type="ECO:0000256" key="10">
    <source>
        <dbReference type="ARBA" id="ARBA00023242"/>
    </source>
</evidence>
<dbReference type="Gene3D" id="1.10.472.10">
    <property type="entry name" value="Cyclin-like"/>
    <property type="match status" value="1"/>
</dbReference>
<evidence type="ECO:0000259" key="15">
    <source>
        <dbReference type="PROSITE" id="PS51134"/>
    </source>
</evidence>
<dbReference type="PRINTS" id="PR00685">
    <property type="entry name" value="TIFACTORIIB"/>
</dbReference>
<keyword evidence="10" id="KW-0539">Nucleus</keyword>
<evidence type="ECO:0000256" key="9">
    <source>
        <dbReference type="ARBA" id="ARBA00023163"/>
    </source>
</evidence>
<dbReference type="InterPro" id="IPR023486">
    <property type="entry name" value="TFIIB_CS"/>
</dbReference>
<dbReference type="PANTHER" id="PTHR11618">
    <property type="entry name" value="TRANSCRIPTION INITIATION FACTOR IIB-RELATED"/>
    <property type="match status" value="1"/>
</dbReference>
<dbReference type="GO" id="GO:0017025">
    <property type="term" value="F:TBP-class protein binding"/>
    <property type="evidence" value="ECO:0007669"/>
    <property type="project" value="InterPro"/>
</dbReference>
<dbReference type="PROSITE" id="PS51134">
    <property type="entry name" value="ZF_TFIIB"/>
    <property type="match status" value="1"/>
</dbReference>
<protein>
    <recommendedName>
        <fullName evidence="3">Transcription initiation factor IIB</fullName>
    </recommendedName>
    <alternativeName>
        <fullName evidence="11">General transcription factor TFIIB</fullName>
    </alternativeName>
</protein>
<dbReference type="GO" id="GO:0005634">
    <property type="term" value="C:nucleus"/>
    <property type="evidence" value="ECO:0007669"/>
    <property type="project" value="UniProtKB-SubCell"/>
</dbReference>
<dbReference type="CDD" id="cd20551">
    <property type="entry name" value="CYCLIN_TFIIB_rpt1"/>
    <property type="match status" value="1"/>
</dbReference>
<keyword evidence="8" id="KW-0805">Transcription regulation</keyword>
<dbReference type="AlphaFoldDB" id="A0A2Z6RD07"/>
<comment type="caution">
    <text evidence="16">The sequence shown here is derived from an EMBL/GenBank/DDBJ whole genome shotgun (WGS) entry which is preliminary data.</text>
</comment>
<evidence type="ECO:0000256" key="8">
    <source>
        <dbReference type="ARBA" id="ARBA00023015"/>
    </source>
</evidence>
<evidence type="ECO:0000256" key="11">
    <source>
        <dbReference type="ARBA" id="ARBA00031706"/>
    </source>
</evidence>
<keyword evidence="17" id="KW-1185">Reference proteome</keyword>
<evidence type="ECO:0000256" key="5">
    <source>
        <dbReference type="ARBA" id="ARBA00022737"/>
    </source>
</evidence>
<keyword evidence="9" id="KW-0804">Transcription</keyword>
<dbReference type="FunFam" id="1.10.472.10:FF:000008">
    <property type="entry name" value="Transcription initiation factor IIB"/>
    <property type="match status" value="1"/>
</dbReference>
<evidence type="ECO:0000256" key="1">
    <source>
        <dbReference type="ARBA" id="ARBA00004123"/>
    </source>
</evidence>
<comment type="similarity">
    <text evidence="2">Belongs to the TFIIB family.</text>
</comment>
<comment type="function">
    <text evidence="12">General factor that plays a major role in the activation of eukaryotic genes transcribed by RNA polymerase II.</text>
</comment>
<feature type="domain" description="TFIIB-type" evidence="15">
    <location>
        <begin position="101"/>
        <end position="134"/>
    </location>
</feature>
<gene>
    <name evidence="16" type="ORF">RclHR1_03850016</name>
</gene>
<dbReference type="InterPro" id="IPR000812">
    <property type="entry name" value="TFIIB"/>
</dbReference>
<reference evidence="16 17" key="1">
    <citation type="submission" date="2017-11" db="EMBL/GenBank/DDBJ databases">
        <title>The genome of Rhizophagus clarus HR1 reveals common genetic basis of auxotrophy among arbuscular mycorrhizal fungi.</title>
        <authorList>
            <person name="Kobayashi Y."/>
        </authorList>
    </citation>
    <scope>NUCLEOTIDE SEQUENCE [LARGE SCALE GENOMIC DNA]</scope>
    <source>
        <strain evidence="16 17">HR1</strain>
    </source>
</reference>
<evidence type="ECO:0000256" key="7">
    <source>
        <dbReference type="ARBA" id="ARBA00022833"/>
    </source>
</evidence>
<dbReference type="SMART" id="SM00385">
    <property type="entry name" value="CYCLIN"/>
    <property type="match status" value="2"/>
</dbReference>
<evidence type="ECO:0000256" key="4">
    <source>
        <dbReference type="ARBA" id="ARBA00022723"/>
    </source>
</evidence>
<organism evidence="16 17">
    <name type="scientific">Rhizophagus clarus</name>
    <dbReference type="NCBI Taxonomy" id="94130"/>
    <lineage>
        <taxon>Eukaryota</taxon>
        <taxon>Fungi</taxon>
        <taxon>Fungi incertae sedis</taxon>
        <taxon>Mucoromycota</taxon>
        <taxon>Glomeromycotina</taxon>
        <taxon>Glomeromycetes</taxon>
        <taxon>Glomerales</taxon>
        <taxon>Glomeraceae</taxon>
        <taxon>Rhizophagus</taxon>
    </lineage>
</organism>
<dbReference type="EMBL" id="BEXD01003168">
    <property type="protein sequence ID" value="GBC00418.1"/>
    <property type="molecule type" value="Genomic_DNA"/>
</dbReference>
<dbReference type="FunFam" id="2.20.25.10:FF:000036">
    <property type="entry name" value="Transcription initiation factor IIB"/>
    <property type="match status" value="1"/>
</dbReference>
<evidence type="ECO:0000256" key="3">
    <source>
        <dbReference type="ARBA" id="ARBA00013932"/>
    </source>
</evidence>
<sequence length="404" mass="45178">MCTCSTCDFQLTATELLIYKPHCSSLFLFKKKRYNLETEKQNTEDIEERALIQKFRILQSTLLHKLSLQPKLKAGEILRIKAYVQIYSEQGPKAILPDLNIRLVCPDCKNPVPNIIEEFANGDLVCGDCGLVLGDRIIDTRSEWRTFANDEGDDPSRVGAAANPLLDGAQLDTVISRRDGGSGMARDLNKVHGRANAVKGEKNLIQAYKEIAAMSDAIGLTKLIADIAKQLYKRVEEEKLLRGKSTESIIAACIFIACRQENVPRTFKEICAITRVPKKEIGRCFKTLIRNFETNVSTMASEDLMSRFCSMLHLRMEVQKAALDLTMKTKEHGTLAGKSPVSVAAACIYMASCLYQQPQSTRDVAQVTGVSEVTIKNSYKLLWTEREKLLDEKKYGGFENLPSP</sequence>
<dbReference type="FunFam" id="1.10.472.10:FF:000141">
    <property type="entry name" value="Transcription initiation factor IIB"/>
    <property type="match status" value="1"/>
</dbReference>
<evidence type="ECO:0000256" key="14">
    <source>
        <dbReference type="PROSITE-ProRule" id="PRU00469"/>
    </source>
</evidence>